<dbReference type="GO" id="GO:0003700">
    <property type="term" value="F:DNA-binding transcription factor activity"/>
    <property type="evidence" value="ECO:0007669"/>
    <property type="project" value="InterPro"/>
</dbReference>
<accession>A0A9D4V1R5</accession>
<dbReference type="Pfam" id="PF00010">
    <property type="entry name" value="HLH"/>
    <property type="match status" value="1"/>
</dbReference>
<keyword evidence="8" id="KW-1185">Reference proteome</keyword>
<evidence type="ECO:0000256" key="3">
    <source>
        <dbReference type="ARBA" id="ARBA00023242"/>
    </source>
</evidence>
<dbReference type="OrthoDB" id="1926382at2759"/>
<dbReference type="InterPro" id="IPR036638">
    <property type="entry name" value="HLH_DNA-bd_sf"/>
</dbReference>
<dbReference type="InterPro" id="IPR045084">
    <property type="entry name" value="AIB/MYC-like"/>
</dbReference>
<evidence type="ECO:0000313" key="7">
    <source>
        <dbReference type="EMBL" id="KAI5078104.1"/>
    </source>
</evidence>
<feature type="region of interest" description="Disordered" evidence="5">
    <location>
        <begin position="507"/>
        <end position="550"/>
    </location>
</feature>
<feature type="region of interest" description="Disordered" evidence="5">
    <location>
        <begin position="344"/>
        <end position="363"/>
    </location>
</feature>
<evidence type="ECO:0000259" key="6">
    <source>
        <dbReference type="PROSITE" id="PS50888"/>
    </source>
</evidence>
<keyword evidence="3" id="KW-0539">Nucleus</keyword>
<organism evidence="7 8">
    <name type="scientific">Adiantum capillus-veneris</name>
    <name type="common">Maidenhair fern</name>
    <dbReference type="NCBI Taxonomy" id="13818"/>
    <lineage>
        <taxon>Eukaryota</taxon>
        <taxon>Viridiplantae</taxon>
        <taxon>Streptophyta</taxon>
        <taxon>Embryophyta</taxon>
        <taxon>Tracheophyta</taxon>
        <taxon>Polypodiopsida</taxon>
        <taxon>Polypodiidae</taxon>
        <taxon>Polypodiales</taxon>
        <taxon>Pteridineae</taxon>
        <taxon>Pteridaceae</taxon>
        <taxon>Vittarioideae</taxon>
        <taxon>Adiantum</taxon>
    </lineage>
</organism>
<feature type="compositionally biased region" description="Basic and acidic residues" evidence="5">
    <location>
        <begin position="539"/>
        <end position="550"/>
    </location>
</feature>
<feature type="domain" description="BHLH" evidence="6">
    <location>
        <begin position="542"/>
        <end position="591"/>
    </location>
</feature>
<dbReference type="PANTHER" id="PTHR11514">
    <property type="entry name" value="MYC"/>
    <property type="match status" value="1"/>
</dbReference>
<keyword evidence="2" id="KW-0804">Transcription</keyword>
<dbReference type="InterPro" id="IPR011598">
    <property type="entry name" value="bHLH_dom"/>
</dbReference>
<dbReference type="GO" id="GO:0000976">
    <property type="term" value="F:transcription cis-regulatory region binding"/>
    <property type="evidence" value="ECO:0007669"/>
    <property type="project" value="TreeGrafter"/>
</dbReference>
<reference evidence="7" key="1">
    <citation type="submission" date="2021-01" db="EMBL/GenBank/DDBJ databases">
        <title>Adiantum capillus-veneris genome.</title>
        <authorList>
            <person name="Fang Y."/>
            <person name="Liao Q."/>
        </authorList>
    </citation>
    <scope>NUCLEOTIDE SEQUENCE</scope>
    <source>
        <strain evidence="7">H3</strain>
        <tissue evidence="7">Leaf</tissue>
    </source>
</reference>
<dbReference type="Pfam" id="PF14215">
    <property type="entry name" value="bHLH-MYC_N"/>
    <property type="match status" value="1"/>
</dbReference>
<dbReference type="SMART" id="SM00353">
    <property type="entry name" value="HLH"/>
    <property type="match status" value="1"/>
</dbReference>
<dbReference type="Gene3D" id="4.10.280.10">
    <property type="entry name" value="Helix-loop-helix DNA-binding domain"/>
    <property type="match status" value="1"/>
</dbReference>
<dbReference type="CDD" id="cd11449">
    <property type="entry name" value="bHLH_AtAIB_like"/>
    <property type="match status" value="1"/>
</dbReference>
<evidence type="ECO:0000256" key="5">
    <source>
        <dbReference type="SAM" id="MobiDB-lite"/>
    </source>
</evidence>
<feature type="coiled-coil region" evidence="4">
    <location>
        <begin position="588"/>
        <end position="615"/>
    </location>
</feature>
<name>A0A9D4V1R5_ADICA</name>
<dbReference type="GO" id="GO:0046983">
    <property type="term" value="F:protein dimerization activity"/>
    <property type="evidence" value="ECO:0007669"/>
    <property type="project" value="InterPro"/>
</dbReference>
<dbReference type="GO" id="GO:0005634">
    <property type="term" value="C:nucleus"/>
    <property type="evidence" value="ECO:0007669"/>
    <property type="project" value="TreeGrafter"/>
</dbReference>
<proteinExistence type="predicted"/>
<dbReference type="SUPFAM" id="SSF47459">
    <property type="entry name" value="HLH, helix-loop-helix DNA-binding domain"/>
    <property type="match status" value="1"/>
</dbReference>
<evidence type="ECO:0000313" key="8">
    <source>
        <dbReference type="Proteomes" id="UP000886520"/>
    </source>
</evidence>
<evidence type="ECO:0000256" key="1">
    <source>
        <dbReference type="ARBA" id="ARBA00023015"/>
    </source>
</evidence>
<evidence type="ECO:0000256" key="2">
    <source>
        <dbReference type="ARBA" id="ARBA00023163"/>
    </source>
</evidence>
<evidence type="ECO:0000256" key="4">
    <source>
        <dbReference type="SAM" id="Coils"/>
    </source>
</evidence>
<dbReference type="PANTHER" id="PTHR11514:SF43">
    <property type="entry name" value="TRANSCRIPTION FACTOR MYC2"/>
    <property type="match status" value="1"/>
</dbReference>
<dbReference type="InterPro" id="IPR025610">
    <property type="entry name" value="MYC/MYB_N"/>
</dbReference>
<comment type="caution">
    <text evidence="7">The sequence shown here is derived from an EMBL/GenBank/DDBJ whole genome shotgun (WGS) entry which is preliminary data.</text>
</comment>
<keyword evidence="1" id="KW-0805">Transcription regulation</keyword>
<dbReference type="Proteomes" id="UP000886520">
    <property type="component" value="Chromosome 7"/>
</dbReference>
<gene>
    <name evidence="7" type="ORF">GOP47_0007928</name>
</gene>
<dbReference type="AlphaFoldDB" id="A0A9D4V1R5"/>
<protein>
    <recommendedName>
        <fullName evidence="6">BHLH domain-containing protein</fullName>
    </recommendedName>
</protein>
<dbReference type="PROSITE" id="PS50888">
    <property type="entry name" value="BHLH"/>
    <property type="match status" value="1"/>
</dbReference>
<sequence length="647" mass="70301">MKSSIWGDDEALLAAFMGEEHQSIHVSQQEDCLQQKLQSVAEDSPHCWTYAIFWQLATTAEGKQSLCWGDGYFNANSIGASLQYSPACSRSDQQRRRQVLRELQAMVEGQDLAELDAALDADVTDTEWFFLVSMMNTFPVGVGTPGLACATSQCIWVAGSEQAKKIHCVRAQLGQQFGIHTIVCIPTTTGVLELGSTDVIPEAPALLQRVGVYFPDSTWHSTFHAYCNGPSQGGSSAISGNVLSLSAGMHACASSPVYGLTHSHISSNESGHKATGDLSGKISCSNAISAKQKGENLSAGVYGPSPSGNSLLSHRSEFEDTAVLPELKKVRQDAQTSSSIANSMLKEPSNMHHTGEHMSSTSEAITEQNVYAWRKVNSSTSFSHVQGYHEPRQGLQSSISTGKGGLLNCQHVGTTYGADLRELSHLSQELCDPWLKCAKKRGSVSTHKAFGNDKGHGVSDASIQQIAKFRADNVGNAWAHNRHGIRHKPNTVSPSLKDKPICADVESRSTEMEGSLIETQSMVSAGDQKPKKRGRKPANGREEPLNHVEAERQRRERLNQHFYALRAVVPNVTKMDKASLLADATTYIQEVKVKMQDMEVEKRVLLAQLEALRGKATSGSVGRAPEVHAFKCGRAQFGHEKCASRSK</sequence>
<keyword evidence="4" id="KW-0175">Coiled coil</keyword>
<dbReference type="EMBL" id="JABFUD020000007">
    <property type="protein sequence ID" value="KAI5078104.1"/>
    <property type="molecule type" value="Genomic_DNA"/>
</dbReference>